<evidence type="ECO:0000313" key="7">
    <source>
        <dbReference type="EMBL" id="KAK7474968.1"/>
    </source>
</evidence>
<evidence type="ECO:0000256" key="1">
    <source>
        <dbReference type="ARBA" id="ARBA00004141"/>
    </source>
</evidence>
<dbReference type="PANTHER" id="PTHR23507:SF1">
    <property type="entry name" value="FI18259P1-RELATED"/>
    <property type="match status" value="1"/>
</dbReference>
<keyword evidence="3 6" id="KW-1133">Transmembrane helix</keyword>
<evidence type="ECO:0008006" key="9">
    <source>
        <dbReference type="Google" id="ProtNLM"/>
    </source>
</evidence>
<feature type="transmembrane region" description="Helical" evidence="6">
    <location>
        <begin position="335"/>
        <end position="362"/>
    </location>
</feature>
<evidence type="ECO:0000256" key="5">
    <source>
        <dbReference type="SAM" id="MobiDB-lite"/>
    </source>
</evidence>
<comment type="caution">
    <text evidence="7">The sequence shown here is derived from an EMBL/GenBank/DDBJ whole genome shotgun (WGS) entry which is preliminary data.</text>
</comment>
<evidence type="ECO:0000256" key="3">
    <source>
        <dbReference type="ARBA" id="ARBA00022989"/>
    </source>
</evidence>
<comment type="subcellular location">
    <subcellularLocation>
        <location evidence="1">Membrane</location>
        <topology evidence="1">Multi-pass membrane protein</topology>
    </subcellularLocation>
</comment>
<organism evidence="7 8">
    <name type="scientific">Batillaria attramentaria</name>
    <dbReference type="NCBI Taxonomy" id="370345"/>
    <lineage>
        <taxon>Eukaryota</taxon>
        <taxon>Metazoa</taxon>
        <taxon>Spiralia</taxon>
        <taxon>Lophotrochozoa</taxon>
        <taxon>Mollusca</taxon>
        <taxon>Gastropoda</taxon>
        <taxon>Caenogastropoda</taxon>
        <taxon>Sorbeoconcha</taxon>
        <taxon>Cerithioidea</taxon>
        <taxon>Batillariidae</taxon>
        <taxon>Batillaria</taxon>
    </lineage>
</organism>
<feature type="transmembrane region" description="Helical" evidence="6">
    <location>
        <begin position="13"/>
        <end position="32"/>
    </location>
</feature>
<dbReference type="EMBL" id="JACVVK020000419">
    <property type="protein sequence ID" value="KAK7474968.1"/>
    <property type="molecule type" value="Genomic_DNA"/>
</dbReference>
<keyword evidence="2 6" id="KW-0812">Transmembrane</keyword>
<name>A0ABD0JIZ3_9CAEN</name>
<feature type="transmembrane region" description="Helical" evidence="6">
    <location>
        <begin position="173"/>
        <end position="194"/>
    </location>
</feature>
<dbReference type="Gene3D" id="1.20.1250.20">
    <property type="entry name" value="MFS general substrate transporter like domains"/>
    <property type="match status" value="1"/>
</dbReference>
<accession>A0ABD0JIZ3</accession>
<feature type="transmembrane region" description="Helical" evidence="6">
    <location>
        <begin position="44"/>
        <end position="63"/>
    </location>
</feature>
<evidence type="ECO:0000256" key="4">
    <source>
        <dbReference type="ARBA" id="ARBA00023136"/>
    </source>
</evidence>
<keyword evidence="8" id="KW-1185">Reference proteome</keyword>
<reference evidence="7 8" key="1">
    <citation type="journal article" date="2023" name="Sci. Data">
        <title>Genome assembly of the Korean intertidal mud-creeper Batillaria attramentaria.</title>
        <authorList>
            <person name="Patra A.K."/>
            <person name="Ho P.T."/>
            <person name="Jun S."/>
            <person name="Lee S.J."/>
            <person name="Kim Y."/>
            <person name="Won Y.J."/>
        </authorList>
    </citation>
    <scope>NUCLEOTIDE SEQUENCE [LARGE SCALE GENOMIC DNA]</scope>
    <source>
        <strain evidence="7">Wonlab-2016</strain>
    </source>
</reference>
<proteinExistence type="predicted"/>
<feature type="transmembrane region" description="Helical" evidence="6">
    <location>
        <begin position="374"/>
        <end position="393"/>
    </location>
</feature>
<feature type="non-terminal residue" evidence="7">
    <location>
        <position position="1"/>
    </location>
</feature>
<keyword evidence="4 6" id="KW-0472">Membrane</keyword>
<gene>
    <name evidence="7" type="ORF">BaRGS_00033779</name>
</gene>
<protein>
    <recommendedName>
        <fullName evidence="9">Solute carrier family 40 protein</fullName>
    </recommendedName>
</protein>
<dbReference type="SUPFAM" id="SSF103473">
    <property type="entry name" value="MFS general substrate transporter"/>
    <property type="match status" value="1"/>
</dbReference>
<evidence type="ECO:0000256" key="6">
    <source>
        <dbReference type="SAM" id="Phobius"/>
    </source>
</evidence>
<evidence type="ECO:0000256" key="2">
    <source>
        <dbReference type="ARBA" id="ARBA00022692"/>
    </source>
</evidence>
<evidence type="ECO:0000313" key="8">
    <source>
        <dbReference type="Proteomes" id="UP001519460"/>
    </source>
</evidence>
<feature type="region of interest" description="Disordered" evidence="5">
    <location>
        <begin position="398"/>
        <end position="418"/>
    </location>
</feature>
<dbReference type="PANTHER" id="PTHR23507">
    <property type="entry name" value="ZGC:174356"/>
    <property type="match status" value="1"/>
</dbReference>
<dbReference type="Proteomes" id="UP001519460">
    <property type="component" value="Unassembled WGS sequence"/>
</dbReference>
<feature type="transmembrane region" description="Helical" evidence="6">
    <location>
        <begin position="277"/>
        <end position="298"/>
    </location>
</feature>
<dbReference type="InterPro" id="IPR036259">
    <property type="entry name" value="MFS_trans_sf"/>
</dbReference>
<feature type="transmembrane region" description="Helical" evidence="6">
    <location>
        <begin position="206"/>
        <end position="228"/>
    </location>
</feature>
<sequence length="418" mass="46765">AIENTVSQLSERWRLYEMYVMTPCLMVGSLVISMKSDQIGRRFVFMIPMITSTIDCIILAIVIKLNLHYGYNFIGVFIWCSAAGDRAMDLASYALVSDTHGKREEEPNSAHDKKVTKQDNVNNKVKDAEFSDLDPSREPPRTLKLAFVDISRTLFRSAISFATGYIIEYAGFFNTLMIVIACKVALFIFGFLFITETGKQKKSAGFVAPLRLSLVLVNIGIIFTLFSYVDEYGVLRTYQMSPPFCFSAVQLGWFNTVDSCKTLLTIPQILLWKRIGLYEATVATIGMVAAGCSTLLLATVRQTWVFFVAPIITCPGDVTWAMARAITSRLVGRSALASTFAVMYWGEVISWFVATVASSYLYQYSLDTVPTAPFYMATGFFVVSASLFAAEIWNHRRSPKDDTDDDTKYVPPTESTHL</sequence>
<dbReference type="AlphaFoldDB" id="A0ABD0JIZ3"/>
<dbReference type="GO" id="GO:0016020">
    <property type="term" value="C:membrane"/>
    <property type="evidence" value="ECO:0007669"/>
    <property type="project" value="UniProtKB-SubCell"/>
</dbReference>